<keyword evidence="2" id="KW-1185">Reference proteome</keyword>
<dbReference type="Proteomes" id="UP000193944">
    <property type="component" value="Unassembled WGS sequence"/>
</dbReference>
<gene>
    <name evidence="1" type="ORF">BCR32DRAFT_277057</name>
</gene>
<reference evidence="1 2" key="2">
    <citation type="submission" date="2016-08" db="EMBL/GenBank/DDBJ databases">
        <title>Pervasive Adenine N6-methylation of Active Genes in Fungi.</title>
        <authorList>
            <consortium name="DOE Joint Genome Institute"/>
            <person name="Mondo S.J."/>
            <person name="Dannebaum R.O."/>
            <person name="Kuo R.C."/>
            <person name="Labutti K."/>
            <person name="Haridas S."/>
            <person name="Kuo A."/>
            <person name="Salamov A."/>
            <person name="Ahrendt S.R."/>
            <person name="Lipzen A."/>
            <person name="Sullivan W."/>
            <person name="Andreopoulos W.B."/>
            <person name="Clum A."/>
            <person name="Lindquist E."/>
            <person name="Daum C."/>
            <person name="Ramamoorthy G.K."/>
            <person name="Gryganskyi A."/>
            <person name="Culley D."/>
            <person name="Magnuson J.K."/>
            <person name="James T.Y."/>
            <person name="O'Malley M.A."/>
            <person name="Stajich J.E."/>
            <person name="Spatafora J.W."/>
            <person name="Visel A."/>
            <person name="Grigoriev I.V."/>
        </authorList>
    </citation>
    <scope>NUCLEOTIDE SEQUENCE [LARGE SCALE GENOMIC DNA]</scope>
    <source>
        <strain evidence="1 2">S4</strain>
    </source>
</reference>
<evidence type="ECO:0000313" key="2">
    <source>
        <dbReference type="Proteomes" id="UP000193944"/>
    </source>
</evidence>
<dbReference type="EMBL" id="MCFG01000050">
    <property type="protein sequence ID" value="ORX84551.1"/>
    <property type="molecule type" value="Genomic_DNA"/>
</dbReference>
<organism evidence="1 2">
    <name type="scientific">Anaeromyces robustus</name>
    <dbReference type="NCBI Taxonomy" id="1754192"/>
    <lineage>
        <taxon>Eukaryota</taxon>
        <taxon>Fungi</taxon>
        <taxon>Fungi incertae sedis</taxon>
        <taxon>Chytridiomycota</taxon>
        <taxon>Chytridiomycota incertae sedis</taxon>
        <taxon>Neocallimastigomycetes</taxon>
        <taxon>Neocallimastigales</taxon>
        <taxon>Neocallimastigaceae</taxon>
        <taxon>Anaeromyces</taxon>
    </lineage>
</organism>
<accession>A0A1Y1XFK7</accession>
<comment type="caution">
    <text evidence="1">The sequence shown here is derived from an EMBL/GenBank/DDBJ whole genome shotgun (WGS) entry which is preliminary data.</text>
</comment>
<name>A0A1Y1XFK7_9FUNG</name>
<sequence>MSDYCKSVNYITRGSCCYDIPLEETALFYIRYLCSWPIKKMWKFLEKYLTNVEISVTSIKRITYSNDTFIKIKICGSSDEINKVHQILVKKLKKASVSILKVSKRNHKYNFSSLRHNQSESANIDLSNNYNKKVEEYLINHGVILIK</sequence>
<evidence type="ECO:0000313" key="1">
    <source>
        <dbReference type="EMBL" id="ORX84551.1"/>
    </source>
</evidence>
<dbReference type="AlphaFoldDB" id="A0A1Y1XFK7"/>
<proteinExistence type="predicted"/>
<reference evidence="1 2" key="1">
    <citation type="submission" date="2016-08" db="EMBL/GenBank/DDBJ databases">
        <title>A Parts List for Fungal Cellulosomes Revealed by Comparative Genomics.</title>
        <authorList>
            <consortium name="DOE Joint Genome Institute"/>
            <person name="Haitjema C.H."/>
            <person name="Gilmore S.P."/>
            <person name="Henske J.K."/>
            <person name="Solomon K.V."/>
            <person name="De Groot R."/>
            <person name="Kuo A."/>
            <person name="Mondo S.J."/>
            <person name="Salamov A.A."/>
            <person name="Labutti K."/>
            <person name="Zhao Z."/>
            <person name="Chiniquy J."/>
            <person name="Barry K."/>
            <person name="Brewer H.M."/>
            <person name="Purvine S.O."/>
            <person name="Wright A.T."/>
            <person name="Boxma B."/>
            <person name="Van Alen T."/>
            <person name="Hackstein J.H."/>
            <person name="Baker S.E."/>
            <person name="Grigoriev I.V."/>
            <person name="O'Malley M.A."/>
        </authorList>
    </citation>
    <scope>NUCLEOTIDE SEQUENCE [LARGE SCALE GENOMIC DNA]</scope>
    <source>
        <strain evidence="1 2">S4</strain>
    </source>
</reference>
<protein>
    <submittedName>
        <fullName evidence="1">Uncharacterized protein</fullName>
    </submittedName>
</protein>